<dbReference type="RefSeq" id="WP_108140175.1">
    <property type="nucleotide sequence ID" value="NZ_QAXS01000015.1"/>
</dbReference>
<comment type="caution">
    <text evidence="2">The sequence shown here is derived from an EMBL/GenBank/DDBJ whole genome shotgun (WGS) entry which is preliminary data.</text>
</comment>
<proteinExistence type="predicted"/>
<dbReference type="InterPro" id="IPR041657">
    <property type="entry name" value="HTH_17"/>
</dbReference>
<dbReference type="AlphaFoldDB" id="A0A2T5RJA2"/>
<accession>A0A2T5RJA2</accession>
<dbReference type="OrthoDB" id="9800833at2"/>
<name>A0A2T5RJA2_9FIRM</name>
<dbReference type="Proteomes" id="UP000244089">
    <property type="component" value="Unassembled WGS sequence"/>
</dbReference>
<sequence length="72" mass="8531">MRTAKDKYKEYKSPDDLSAILKVKDCASFLGINVNKMYSIFKRNDFNSIKLGGRYMVTKKEFLRWIDEQSQK</sequence>
<gene>
    <name evidence="2" type="ORF">C8C76_11534</name>
</gene>
<reference evidence="2 3" key="1">
    <citation type="submission" date="2018-04" db="EMBL/GenBank/DDBJ databases">
        <title>Subsurface microbial communities from deep shales in Ohio and West Virginia, USA.</title>
        <authorList>
            <person name="Wrighton K."/>
        </authorList>
    </citation>
    <scope>NUCLEOTIDE SEQUENCE [LARGE SCALE GENOMIC DNA]</scope>
    <source>
        <strain evidence="2 3">WC1</strain>
    </source>
</reference>
<dbReference type="EMBL" id="QAXS01000015">
    <property type="protein sequence ID" value="PTV98628.1"/>
    <property type="molecule type" value="Genomic_DNA"/>
</dbReference>
<evidence type="ECO:0000259" key="1">
    <source>
        <dbReference type="Pfam" id="PF12728"/>
    </source>
</evidence>
<feature type="domain" description="Helix-turn-helix" evidence="1">
    <location>
        <begin position="21"/>
        <end position="70"/>
    </location>
</feature>
<protein>
    <submittedName>
        <fullName evidence="2">Helix-turn-helix protein</fullName>
    </submittedName>
</protein>
<evidence type="ECO:0000313" key="2">
    <source>
        <dbReference type="EMBL" id="PTV98628.1"/>
    </source>
</evidence>
<organism evidence="2 3">
    <name type="scientific">Halanaerobium saccharolyticum</name>
    <dbReference type="NCBI Taxonomy" id="43595"/>
    <lineage>
        <taxon>Bacteria</taxon>
        <taxon>Bacillati</taxon>
        <taxon>Bacillota</taxon>
        <taxon>Clostridia</taxon>
        <taxon>Halanaerobiales</taxon>
        <taxon>Halanaerobiaceae</taxon>
        <taxon>Halanaerobium</taxon>
    </lineage>
</organism>
<dbReference type="Pfam" id="PF12728">
    <property type="entry name" value="HTH_17"/>
    <property type="match status" value="1"/>
</dbReference>
<evidence type="ECO:0000313" key="3">
    <source>
        <dbReference type="Proteomes" id="UP000244089"/>
    </source>
</evidence>